<accession>A0A370WV59</accession>
<protein>
    <submittedName>
        <fullName evidence="2">DUF2188 domain-containing protein</fullName>
    </submittedName>
</protein>
<feature type="compositionally biased region" description="Basic and acidic residues" evidence="1">
    <location>
        <begin position="1"/>
        <end position="19"/>
    </location>
</feature>
<dbReference type="OrthoDB" id="122797at2"/>
<evidence type="ECO:0000313" key="3">
    <source>
        <dbReference type="Proteomes" id="UP000254258"/>
    </source>
</evidence>
<dbReference type="Proteomes" id="UP000254258">
    <property type="component" value="Unassembled WGS sequence"/>
</dbReference>
<sequence>MAKKHEMYVERREQGDYAVRRPGASRASTVEPTQAKAIAWATEHGAKHPLVERVRHTSVGHPDKWRSSGK</sequence>
<dbReference type="EMBL" id="QRBE01000010">
    <property type="protein sequence ID" value="RDS79897.1"/>
    <property type="molecule type" value="Genomic_DNA"/>
</dbReference>
<keyword evidence="3" id="KW-1185">Reference proteome</keyword>
<dbReference type="AlphaFoldDB" id="A0A370WV59"/>
<dbReference type="Pfam" id="PF09954">
    <property type="entry name" value="DUF2188"/>
    <property type="match status" value="1"/>
</dbReference>
<comment type="caution">
    <text evidence="2">The sequence shown here is derived from an EMBL/GenBank/DDBJ whole genome shotgun (WGS) entry which is preliminary data.</text>
</comment>
<reference evidence="2 3" key="1">
    <citation type="submission" date="2018-07" db="EMBL/GenBank/DDBJ databases">
        <title>Dyella monticola sp. nov. and Dyella psychrodurans sp. nov. isolated from monsoon evergreen broad-leaved forest soil of Dinghu Mountain, China.</title>
        <authorList>
            <person name="Gao Z."/>
            <person name="Qiu L."/>
        </authorList>
    </citation>
    <scope>NUCLEOTIDE SEQUENCE [LARGE SCALE GENOMIC DNA]</scope>
    <source>
        <strain evidence="2 3">4G-K06</strain>
    </source>
</reference>
<name>A0A370WV59_9GAMM</name>
<evidence type="ECO:0000256" key="1">
    <source>
        <dbReference type="SAM" id="MobiDB-lite"/>
    </source>
</evidence>
<evidence type="ECO:0000313" key="2">
    <source>
        <dbReference type="EMBL" id="RDS79897.1"/>
    </source>
</evidence>
<proteinExistence type="predicted"/>
<gene>
    <name evidence="2" type="ORF">DWU98_15760</name>
</gene>
<dbReference type="InterPro" id="IPR018691">
    <property type="entry name" value="DUF2188"/>
</dbReference>
<feature type="region of interest" description="Disordered" evidence="1">
    <location>
        <begin position="1"/>
        <end position="32"/>
    </location>
</feature>
<organism evidence="2 3">
    <name type="scientific">Dyella monticola</name>
    <dbReference type="NCBI Taxonomy" id="1927958"/>
    <lineage>
        <taxon>Bacteria</taxon>
        <taxon>Pseudomonadati</taxon>
        <taxon>Pseudomonadota</taxon>
        <taxon>Gammaproteobacteria</taxon>
        <taxon>Lysobacterales</taxon>
        <taxon>Rhodanobacteraceae</taxon>
        <taxon>Dyella</taxon>
    </lineage>
</organism>